<accession>A0ABR0QKS9</accession>
<keyword evidence="2" id="KW-1185">Reference proteome</keyword>
<evidence type="ECO:0000313" key="2">
    <source>
        <dbReference type="Proteomes" id="UP001358586"/>
    </source>
</evidence>
<sequence>MACQDGGCDFFKWYNGQMCDRATELLRQLCDCEQNLSKENSSLKKKVIDLVTFDGSQNGSSSITDI</sequence>
<gene>
    <name evidence="1" type="ORF">PVK06_008778</name>
</gene>
<evidence type="ECO:0000313" key="1">
    <source>
        <dbReference type="EMBL" id="KAK5839922.1"/>
    </source>
</evidence>
<name>A0ABR0QKS9_GOSAR</name>
<dbReference type="EMBL" id="JARKNE010000003">
    <property type="protein sequence ID" value="KAK5839922.1"/>
    <property type="molecule type" value="Genomic_DNA"/>
</dbReference>
<organism evidence="1 2">
    <name type="scientific">Gossypium arboreum</name>
    <name type="common">Tree cotton</name>
    <name type="synonym">Gossypium nanking</name>
    <dbReference type="NCBI Taxonomy" id="29729"/>
    <lineage>
        <taxon>Eukaryota</taxon>
        <taxon>Viridiplantae</taxon>
        <taxon>Streptophyta</taxon>
        <taxon>Embryophyta</taxon>
        <taxon>Tracheophyta</taxon>
        <taxon>Spermatophyta</taxon>
        <taxon>Magnoliopsida</taxon>
        <taxon>eudicotyledons</taxon>
        <taxon>Gunneridae</taxon>
        <taxon>Pentapetalae</taxon>
        <taxon>rosids</taxon>
        <taxon>malvids</taxon>
        <taxon>Malvales</taxon>
        <taxon>Malvaceae</taxon>
        <taxon>Malvoideae</taxon>
        <taxon>Gossypium</taxon>
    </lineage>
</organism>
<dbReference type="Proteomes" id="UP001358586">
    <property type="component" value="Chromosome 3"/>
</dbReference>
<protein>
    <submittedName>
        <fullName evidence="1">Uncharacterized protein</fullName>
    </submittedName>
</protein>
<comment type="caution">
    <text evidence="1">The sequence shown here is derived from an EMBL/GenBank/DDBJ whole genome shotgun (WGS) entry which is preliminary data.</text>
</comment>
<proteinExistence type="predicted"/>
<reference evidence="1 2" key="1">
    <citation type="submission" date="2023-03" db="EMBL/GenBank/DDBJ databases">
        <title>WGS of Gossypium arboreum.</title>
        <authorList>
            <person name="Yu D."/>
        </authorList>
    </citation>
    <scope>NUCLEOTIDE SEQUENCE [LARGE SCALE GENOMIC DNA]</scope>
    <source>
        <tissue evidence="1">Leaf</tissue>
    </source>
</reference>